<dbReference type="AlphaFoldDB" id="A0A1H8BPB6"/>
<dbReference type="OrthoDB" id="5112924at2"/>
<gene>
    <name evidence="1" type="ORF">E3O10_09250</name>
</gene>
<organism evidence="1 2">
    <name type="scientific">Cryobacterium luteum</name>
    <dbReference type="NCBI Taxonomy" id="1424661"/>
    <lineage>
        <taxon>Bacteria</taxon>
        <taxon>Bacillati</taxon>
        <taxon>Actinomycetota</taxon>
        <taxon>Actinomycetes</taxon>
        <taxon>Micrococcales</taxon>
        <taxon>Microbacteriaceae</taxon>
        <taxon>Cryobacterium</taxon>
    </lineage>
</organism>
<evidence type="ECO:0000313" key="2">
    <source>
        <dbReference type="Proteomes" id="UP000297654"/>
    </source>
</evidence>
<proteinExistence type="predicted"/>
<dbReference type="Proteomes" id="UP000297654">
    <property type="component" value="Unassembled WGS sequence"/>
</dbReference>
<keyword evidence="2" id="KW-1185">Reference proteome</keyword>
<name>A0A1H8BPB6_9MICO</name>
<evidence type="ECO:0000313" key="1">
    <source>
        <dbReference type="EMBL" id="TFB89081.1"/>
    </source>
</evidence>
<dbReference type="RefSeq" id="WP_134450375.1">
    <property type="nucleotide sequence ID" value="NZ_FOCN01000002.1"/>
</dbReference>
<sequence length="168" mass="17361">MSIRKRWTCATMAVLVMVGVLSGCSILKPGMSTVAPTPTDAAAGISSDAAVVLLNAVPGLSDATVRSSISGLSTATIIEVYVDDEAAMTAEGVLDYVLRVGWATSFDRQPAELTLTVRSNGQTLDLQTQANLLAGFAYPPTAGVYSVYFNGPEYLGAWPGAVPTLSAG</sequence>
<dbReference type="PROSITE" id="PS51257">
    <property type="entry name" value="PROKAR_LIPOPROTEIN"/>
    <property type="match status" value="1"/>
</dbReference>
<protein>
    <submittedName>
        <fullName evidence="1">Uncharacterized protein</fullName>
    </submittedName>
</protein>
<reference evidence="1 2" key="1">
    <citation type="submission" date="2019-03" db="EMBL/GenBank/DDBJ databases">
        <title>Genomics of glacier-inhabiting Cryobacterium strains.</title>
        <authorList>
            <person name="Liu Q."/>
            <person name="Xin Y.-H."/>
        </authorList>
    </citation>
    <scope>NUCLEOTIDE SEQUENCE [LARGE SCALE GENOMIC DNA]</scope>
    <source>
        <strain evidence="1 2">Hh15</strain>
    </source>
</reference>
<dbReference type="STRING" id="1424661.SAMN05216281_10244"/>
<accession>A0A1H8BPB6</accession>
<dbReference type="EMBL" id="SOFF01000030">
    <property type="protein sequence ID" value="TFB89081.1"/>
    <property type="molecule type" value="Genomic_DNA"/>
</dbReference>
<comment type="caution">
    <text evidence="1">The sequence shown here is derived from an EMBL/GenBank/DDBJ whole genome shotgun (WGS) entry which is preliminary data.</text>
</comment>